<accession>A0AAQ3JTI8</accession>
<dbReference type="Proteomes" id="UP001327560">
    <property type="component" value="Chromosome 2"/>
</dbReference>
<evidence type="ECO:0000313" key="2">
    <source>
        <dbReference type="EMBL" id="WOK96168.1"/>
    </source>
</evidence>
<dbReference type="GO" id="GO:0005730">
    <property type="term" value="C:nucleolus"/>
    <property type="evidence" value="ECO:0007669"/>
    <property type="project" value="TreeGrafter"/>
</dbReference>
<feature type="region of interest" description="Disordered" evidence="1">
    <location>
        <begin position="82"/>
        <end position="197"/>
    </location>
</feature>
<evidence type="ECO:0000256" key="1">
    <source>
        <dbReference type="SAM" id="MobiDB-lite"/>
    </source>
</evidence>
<dbReference type="InterPro" id="IPR027973">
    <property type="entry name" value="FSAF1-like"/>
</dbReference>
<keyword evidence="3" id="KW-1185">Reference proteome</keyword>
<sequence length="197" mass="22484">MVKSNIPAEVVFDPSNSRAFKPRSKSYAGEKWNFMSGSLADMYRGPVSRESADQSDNEDEEMDIRKILKDIEYLGASNMSWKEKKQLENQKPPKKHRTPLSVAKPAMKNQKKREQKKKEEELYLGRFMKNSSKSNHKDRKLSQEDRVLRASEGHFRKGVLDVKHLMAPSGSKSTIASDNTKSKGKKKVKGKKGKRKG</sequence>
<organism evidence="2 3">
    <name type="scientific">Canna indica</name>
    <name type="common">Indian-shot</name>
    <dbReference type="NCBI Taxonomy" id="4628"/>
    <lineage>
        <taxon>Eukaryota</taxon>
        <taxon>Viridiplantae</taxon>
        <taxon>Streptophyta</taxon>
        <taxon>Embryophyta</taxon>
        <taxon>Tracheophyta</taxon>
        <taxon>Spermatophyta</taxon>
        <taxon>Magnoliopsida</taxon>
        <taxon>Liliopsida</taxon>
        <taxon>Zingiberales</taxon>
        <taxon>Cannaceae</taxon>
        <taxon>Canna</taxon>
    </lineage>
</organism>
<reference evidence="2 3" key="1">
    <citation type="submission" date="2023-10" db="EMBL/GenBank/DDBJ databases">
        <title>Chromosome-scale genome assembly provides insights into flower coloration mechanisms of Canna indica.</title>
        <authorList>
            <person name="Li C."/>
        </authorList>
    </citation>
    <scope>NUCLEOTIDE SEQUENCE [LARGE SCALE GENOMIC DNA]</scope>
    <source>
        <tissue evidence="2">Flower</tissue>
    </source>
</reference>
<dbReference type="AlphaFoldDB" id="A0AAQ3JTI8"/>
<dbReference type="Pfam" id="PF15375">
    <property type="entry name" value="FSAF1"/>
    <property type="match status" value="1"/>
</dbReference>
<protein>
    <submittedName>
        <fullName evidence="2">Uncharacterized protein</fullName>
    </submittedName>
</protein>
<feature type="compositionally biased region" description="Polar residues" evidence="1">
    <location>
        <begin position="170"/>
        <end position="179"/>
    </location>
</feature>
<dbReference type="PANTHER" id="PTHR28096:SF1">
    <property type="entry name" value="PROTEIN FAF1"/>
    <property type="match status" value="1"/>
</dbReference>
<evidence type="ECO:0000313" key="3">
    <source>
        <dbReference type="Proteomes" id="UP001327560"/>
    </source>
</evidence>
<dbReference type="EMBL" id="CP136891">
    <property type="protein sequence ID" value="WOK96168.1"/>
    <property type="molecule type" value="Genomic_DNA"/>
</dbReference>
<proteinExistence type="predicted"/>
<gene>
    <name evidence="2" type="ORF">Cni_G04875</name>
</gene>
<name>A0AAQ3JTI8_9LILI</name>
<dbReference type="InterPro" id="IPR053030">
    <property type="entry name" value="Ribosomal_biogenesis_FAF1-like"/>
</dbReference>
<dbReference type="PANTHER" id="PTHR28096">
    <property type="entry name" value="PROTEIN FAF1"/>
    <property type="match status" value="1"/>
</dbReference>
<feature type="compositionally biased region" description="Basic residues" evidence="1">
    <location>
        <begin position="182"/>
        <end position="197"/>
    </location>
</feature>
<feature type="compositionally biased region" description="Basic and acidic residues" evidence="1">
    <location>
        <begin position="140"/>
        <end position="164"/>
    </location>
</feature>
<dbReference type="GO" id="GO:0000462">
    <property type="term" value="P:maturation of SSU-rRNA from tricistronic rRNA transcript (SSU-rRNA, 5.8S rRNA, LSU-rRNA)"/>
    <property type="evidence" value="ECO:0007669"/>
    <property type="project" value="TreeGrafter"/>
</dbReference>